<name>A0A0W7V667_9STRE</name>
<dbReference type="AlphaFoldDB" id="A0A0W7V667"/>
<reference evidence="1 2" key="1">
    <citation type="submission" date="2016-10" db="EMBL/GenBank/DDBJ databases">
        <authorList>
            <person name="de Groot N.N."/>
        </authorList>
    </citation>
    <scope>NUCLEOTIDE SEQUENCE [LARGE SCALE GENOMIC DNA]</scope>
    <source>
        <strain evidence="1 2">VTM1R29</strain>
    </source>
</reference>
<dbReference type="EMBL" id="FOBM01000018">
    <property type="protein sequence ID" value="SEM36491.1"/>
    <property type="molecule type" value="Genomic_DNA"/>
</dbReference>
<evidence type="ECO:0000313" key="1">
    <source>
        <dbReference type="EMBL" id="SEM36491.1"/>
    </source>
</evidence>
<accession>A0A0W7V667</accession>
<proteinExistence type="predicted"/>
<evidence type="ECO:0000313" key="2">
    <source>
        <dbReference type="Proteomes" id="UP000182764"/>
    </source>
</evidence>
<organism evidence="1 2">
    <name type="scientific">Streptococcus gallolyticus</name>
    <dbReference type="NCBI Taxonomy" id="315405"/>
    <lineage>
        <taxon>Bacteria</taxon>
        <taxon>Bacillati</taxon>
        <taxon>Bacillota</taxon>
        <taxon>Bacilli</taxon>
        <taxon>Lactobacillales</taxon>
        <taxon>Streptococcaceae</taxon>
        <taxon>Streptococcus</taxon>
    </lineage>
</organism>
<gene>
    <name evidence="1" type="ORF">SAMN04487839_11826</name>
</gene>
<protein>
    <submittedName>
        <fullName evidence="1">Uncharacterized protein</fullName>
    </submittedName>
</protein>
<sequence>MKLWEYINKDVRIILNDGTSVAGKVSDWFDGYDIDGEDEIVIDNQSYSEDNIKQIEIIST</sequence>
<dbReference type="Proteomes" id="UP000182764">
    <property type="component" value="Unassembled WGS sequence"/>
</dbReference>
<dbReference type="RefSeq" id="WP_058692247.1">
    <property type="nucleotide sequence ID" value="NZ_FNUH01000013.1"/>
</dbReference>